<keyword evidence="3" id="KW-1185">Reference proteome</keyword>
<sequence>MPRNGNSGMYSIKKNCFGHSSVGQRTSHEVIEPLEIGDQP</sequence>
<dbReference type="Proteomes" id="UP001283361">
    <property type="component" value="Unassembled WGS sequence"/>
</dbReference>
<dbReference type="EMBL" id="JAWDGP010000263">
    <property type="protein sequence ID" value="KAK3802174.1"/>
    <property type="molecule type" value="Genomic_DNA"/>
</dbReference>
<evidence type="ECO:0000256" key="1">
    <source>
        <dbReference type="SAM" id="MobiDB-lite"/>
    </source>
</evidence>
<accession>A0AAE1BA11</accession>
<feature type="non-terminal residue" evidence="2">
    <location>
        <position position="40"/>
    </location>
</feature>
<gene>
    <name evidence="2" type="ORF">RRG08_050966</name>
</gene>
<reference evidence="2" key="1">
    <citation type="journal article" date="2023" name="G3 (Bethesda)">
        <title>A reference genome for the long-term kleptoplast-retaining sea slug Elysia crispata morphotype clarki.</title>
        <authorList>
            <person name="Eastman K.E."/>
            <person name="Pendleton A.L."/>
            <person name="Shaikh M.A."/>
            <person name="Suttiyut T."/>
            <person name="Ogas R."/>
            <person name="Tomko P."/>
            <person name="Gavelis G."/>
            <person name="Widhalm J.R."/>
            <person name="Wisecaver J.H."/>
        </authorList>
    </citation>
    <scope>NUCLEOTIDE SEQUENCE</scope>
    <source>
        <strain evidence="2">ECLA1</strain>
    </source>
</reference>
<evidence type="ECO:0000313" key="2">
    <source>
        <dbReference type="EMBL" id="KAK3802174.1"/>
    </source>
</evidence>
<organism evidence="2 3">
    <name type="scientific">Elysia crispata</name>
    <name type="common">lettuce slug</name>
    <dbReference type="NCBI Taxonomy" id="231223"/>
    <lineage>
        <taxon>Eukaryota</taxon>
        <taxon>Metazoa</taxon>
        <taxon>Spiralia</taxon>
        <taxon>Lophotrochozoa</taxon>
        <taxon>Mollusca</taxon>
        <taxon>Gastropoda</taxon>
        <taxon>Heterobranchia</taxon>
        <taxon>Euthyneura</taxon>
        <taxon>Panpulmonata</taxon>
        <taxon>Sacoglossa</taxon>
        <taxon>Placobranchoidea</taxon>
        <taxon>Plakobranchidae</taxon>
        <taxon>Elysia</taxon>
    </lineage>
</organism>
<name>A0AAE1BA11_9GAST</name>
<proteinExistence type="predicted"/>
<feature type="region of interest" description="Disordered" evidence="1">
    <location>
        <begin position="1"/>
        <end position="40"/>
    </location>
</feature>
<evidence type="ECO:0000313" key="3">
    <source>
        <dbReference type="Proteomes" id="UP001283361"/>
    </source>
</evidence>
<dbReference type="AlphaFoldDB" id="A0AAE1BA11"/>
<comment type="caution">
    <text evidence="2">The sequence shown here is derived from an EMBL/GenBank/DDBJ whole genome shotgun (WGS) entry which is preliminary data.</text>
</comment>
<protein>
    <submittedName>
        <fullName evidence="2">Uncharacterized protein</fullName>
    </submittedName>
</protein>